<accession>A0AAV7EGL4</accession>
<keyword evidence="2" id="KW-1185">Reference proteome</keyword>
<gene>
    <name evidence="1" type="ORF">H6P81_013333</name>
</gene>
<dbReference type="AlphaFoldDB" id="A0AAV7EGL4"/>
<sequence>MAIEKERKQKLKGRDLPCGPGVQHALDLFTSASFSLQKSQKKEDEREGGRGIWVSCLSTFDRTGREGGGAPLQSIITCCLKNYPHLDTLIRTYDPVAFLL</sequence>
<dbReference type="Proteomes" id="UP000825729">
    <property type="component" value="Unassembled WGS sequence"/>
</dbReference>
<evidence type="ECO:0000313" key="1">
    <source>
        <dbReference type="EMBL" id="KAG9447205.1"/>
    </source>
</evidence>
<name>A0AAV7EGL4_ARIFI</name>
<dbReference type="EMBL" id="JAINDJ010000005">
    <property type="protein sequence ID" value="KAG9447205.1"/>
    <property type="molecule type" value="Genomic_DNA"/>
</dbReference>
<comment type="caution">
    <text evidence="1">The sequence shown here is derived from an EMBL/GenBank/DDBJ whole genome shotgun (WGS) entry which is preliminary data.</text>
</comment>
<reference evidence="1 2" key="1">
    <citation type="submission" date="2021-07" db="EMBL/GenBank/DDBJ databases">
        <title>The Aristolochia fimbriata genome: insights into angiosperm evolution, floral development and chemical biosynthesis.</title>
        <authorList>
            <person name="Jiao Y."/>
        </authorList>
    </citation>
    <scope>NUCLEOTIDE SEQUENCE [LARGE SCALE GENOMIC DNA]</scope>
    <source>
        <strain evidence="1">IBCAS-2021</strain>
        <tissue evidence="1">Leaf</tissue>
    </source>
</reference>
<proteinExistence type="predicted"/>
<protein>
    <submittedName>
        <fullName evidence="1">Uncharacterized protein</fullName>
    </submittedName>
</protein>
<organism evidence="1 2">
    <name type="scientific">Aristolochia fimbriata</name>
    <name type="common">White veined hardy Dutchman's pipe vine</name>
    <dbReference type="NCBI Taxonomy" id="158543"/>
    <lineage>
        <taxon>Eukaryota</taxon>
        <taxon>Viridiplantae</taxon>
        <taxon>Streptophyta</taxon>
        <taxon>Embryophyta</taxon>
        <taxon>Tracheophyta</taxon>
        <taxon>Spermatophyta</taxon>
        <taxon>Magnoliopsida</taxon>
        <taxon>Magnoliidae</taxon>
        <taxon>Piperales</taxon>
        <taxon>Aristolochiaceae</taxon>
        <taxon>Aristolochia</taxon>
    </lineage>
</organism>
<evidence type="ECO:0000313" key="2">
    <source>
        <dbReference type="Proteomes" id="UP000825729"/>
    </source>
</evidence>